<dbReference type="RefSeq" id="WP_342830393.1">
    <property type="nucleotide sequence ID" value="NZ_JBANDC010000012.1"/>
</dbReference>
<keyword evidence="8" id="KW-0969">Cilium</keyword>
<feature type="transmembrane region" description="Helical" evidence="7">
    <location>
        <begin position="134"/>
        <end position="157"/>
    </location>
</feature>
<keyword evidence="5 7" id="KW-1133">Transmembrane helix</keyword>
<dbReference type="EMBL" id="JBANDC010000012">
    <property type="protein sequence ID" value="MEM4989116.1"/>
    <property type="molecule type" value="Genomic_DNA"/>
</dbReference>
<evidence type="ECO:0000256" key="3">
    <source>
        <dbReference type="ARBA" id="ARBA00022475"/>
    </source>
</evidence>
<dbReference type="PANTHER" id="PTHR30065">
    <property type="entry name" value="FLAGELLAR BIOSYNTHETIC PROTEIN FLIR"/>
    <property type="match status" value="1"/>
</dbReference>
<comment type="caution">
    <text evidence="8">The sequence shown here is derived from an EMBL/GenBank/DDBJ whole genome shotgun (WGS) entry which is preliminary data.</text>
</comment>
<feature type="transmembrane region" description="Helical" evidence="7">
    <location>
        <begin position="77"/>
        <end position="98"/>
    </location>
</feature>
<evidence type="ECO:0000256" key="6">
    <source>
        <dbReference type="ARBA" id="ARBA00023136"/>
    </source>
</evidence>
<keyword evidence="8" id="KW-0282">Flagellum</keyword>
<evidence type="ECO:0000313" key="8">
    <source>
        <dbReference type="EMBL" id="MEM4989116.1"/>
    </source>
</evidence>
<evidence type="ECO:0000256" key="5">
    <source>
        <dbReference type="ARBA" id="ARBA00022989"/>
    </source>
</evidence>
<evidence type="ECO:0000256" key="2">
    <source>
        <dbReference type="ARBA" id="ARBA00009772"/>
    </source>
</evidence>
<keyword evidence="6 7" id="KW-0472">Membrane</keyword>
<reference evidence="8 9" key="1">
    <citation type="submission" date="2024-02" db="EMBL/GenBank/DDBJ databases">
        <title>Draft genome sequence of Collimonas sp. strain H4R21, an effective mineral-weathering bacterial strain isolated from the beech rhizosphere.</title>
        <authorList>
            <person name="Morin E."/>
            <person name="Uroz S."/>
            <person name="Leveau J.H.J."/>
            <person name="Kumar R."/>
            <person name="Rey M.W."/>
            <person name="Pham J."/>
        </authorList>
    </citation>
    <scope>NUCLEOTIDE SEQUENCE [LARGE SCALE GENOMIC DNA]</scope>
    <source>
        <strain evidence="8 9">H4R21</strain>
    </source>
</reference>
<keyword evidence="9" id="KW-1185">Reference proteome</keyword>
<sequence>MSSFGDLAHGIMTLALLVTRGYGMLLAIPMLMKAGQGRLLRLPIALAIALPAFIPVYQVSMQDFSMSNTALLVLREFFLGALAGVFFFPLFAVPRAAGTLVDQQAGLMSIQLFDPTSAERSSTVFADLFEQCALFLFVTAGGFSVLSEMYAVSYFLWPVTAVGFPSAHDIMMLIQEGSSQMLAGSIVYAAPMVVVLIALEYGIGLVGRAAPQINILTTAVAIKMVAVALVLLVGAPHFVDEYQYAMAALLHGGEAFLKLTLQK</sequence>
<keyword evidence="8" id="KW-0966">Cell projection</keyword>
<keyword evidence="3" id="KW-1003">Cell membrane</keyword>
<organism evidence="8 9">
    <name type="scientific">Collimonas rhizosphaerae</name>
    <dbReference type="NCBI Taxonomy" id="3126357"/>
    <lineage>
        <taxon>Bacteria</taxon>
        <taxon>Pseudomonadati</taxon>
        <taxon>Pseudomonadota</taxon>
        <taxon>Betaproteobacteria</taxon>
        <taxon>Burkholderiales</taxon>
        <taxon>Oxalobacteraceae</taxon>
        <taxon>Collimonas</taxon>
    </lineage>
</organism>
<feature type="transmembrane region" description="Helical" evidence="7">
    <location>
        <begin position="39"/>
        <end position="57"/>
    </location>
</feature>
<dbReference type="Pfam" id="PF01311">
    <property type="entry name" value="Bac_export_1"/>
    <property type="match status" value="1"/>
</dbReference>
<evidence type="ECO:0000256" key="1">
    <source>
        <dbReference type="ARBA" id="ARBA00004651"/>
    </source>
</evidence>
<evidence type="ECO:0000313" key="9">
    <source>
        <dbReference type="Proteomes" id="UP001495910"/>
    </source>
</evidence>
<evidence type="ECO:0000256" key="4">
    <source>
        <dbReference type="ARBA" id="ARBA00022692"/>
    </source>
</evidence>
<dbReference type="PANTHER" id="PTHR30065:SF1">
    <property type="entry name" value="SURFACE PRESENTATION OF ANTIGENS PROTEIN SPAR"/>
    <property type="match status" value="1"/>
</dbReference>
<protein>
    <submittedName>
        <fullName evidence="8">Flagellar biosynthetic protein FliR</fullName>
    </submittedName>
</protein>
<accession>A0ABU9PYP6</accession>
<dbReference type="Proteomes" id="UP001495910">
    <property type="component" value="Unassembled WGS sequence"/>
</dbReference>
<name>A0ABU9PYP6_9BURK</name>
<feature type="transmembrane region" description="Helical" evidence="7">
    <location>
        <begin position="181"/>
        <end position="203"/>
    </location>
</feature>
<feature type="transmembrane region" description="Helical" evidence="7">
    <location>
        <begin position="12"/>
        <end position="32"/>
    </location>
</feature>
<evidence type="ECO:0000256" key="7">
    <source>
        <dbReference type="SAM" id="Phobius"/>
    </source>
</evidence>
<gene>
    <name evidence="8" type="ORF">V8G57_17125</name>
</gene>
<feature type="transmembrane region" description="Helical" evidence="7">
    <location>
        <begin position="215"/>
        <end position="236"/>
    </location>
</feature>
<proteinExistence type="inferred from homology"/>
<keyword evidence="4 7" id="KW-0812">Transmembrane</keyword>
<comment type="subcellular location">
    <subcellularLocation>
        <location evidence="1">Cell membrane</location>
        <topology evidence="1">Multi-pass membrane protein</topology>
    </subcellularLocation>
</comment>
<comment type="similarity">
    <text evidence="2">Belongs to the FliR/MopE/SpaR family.</text>
</comment>
<dbReference type="InterPro" id="IPR002010">
    <property type="entry name" value="T3SS_IM_R"/>
</dbReference>
<dbReference type="PRINTS" id="PR00953">
    <property type="entry name" value="TYPE3IMRPROT"/>
</dbReference>